<dbReference type="FunCoup" id="A0A0D2U4S9">
    <property type="interactions" value="324"/>
</dbReference>
<dbReference type="EC" id="3.2.2.27" evidence="7 9"/>
<dbReference type="SMART" id="SM00986">
    <property type="entry name" value="UDG"/>
    <property type="match status" value="1"/>
</dbReference>
<comment type="catalytic activity">
    <reaction evidence="7 9">
        <text>Hydrolyzes single-stranded DNA or mismatched double-stranded DNA and polynucleotides, releasing free uracil.</text>
        <dbReference type="EC" id="3.2.2.27"/>
    </reaction>
</comment>
<dbReference type="NCBIfam" id="NF003588">
    <property type="entry name" value="PRK05254.1-1"/>
    <property type="match status" value="1"/>
</dbReference>
<comment type="similarity">
    <text evidence="1 7 9">Belongs to the uracil-DNA glycosylase (UDG) superfamily. UNG family.</text>
</comment>
<keyword evidence="4 7" id="KW-0496">Mitochondrion</keyword>
<keyword evidence="6 7" id="KW-0539">Nucleus</keyword>
<name>A0A0D2U4S9_CAPO3</name>
<dbReference type="HAMAP" id="MF_00148">
    <property type="entry name" value="UDG"/>
    <property type="match status" value="1"/>
</dbReference>
<evidence type="ECO:0000256" key="9">
    <source>
        <dbReference type="RuleBase" id="RU003780"/>
    </source>
</evidence>
<organism evidence="12 13">
    <name type="scientific">Capsaspora owczarzaki (strain ATCC 30864)</name>
    <dbReference type="NCBI Taxonomy" id="595528"/>
    <lineage>
        <taxon>Eukaryota</taxon>
        <taxon>Filasterea</taxon>
        <taxon>Capsaspora</taxon>
    </lineage>
</organism>
<evidence type="ECO:0000313" key="13">
    <source>
        <dbReference type="Proteomes" id="UP000008743"/>
    </source>
</evidence>
<evidence type="ECO:0000256" key="3">
    <source>
        <dbReference type="ARBA" id="ARBA00022801"/>
    </source>
</evidence>
<keyword evidence="2 7" id="KW-0227">DNA damage</keyword>
<dbReference type="OMA" id="PDNGYLM"/>
<dbReference type="Gene3D" id="3.40.470.10">
    <property type="entry name" value="Uracil-DNA glycosylase-like domain"/>
    <property type="match status" value="1"/>
</dbReference>
<dbReference type="PANTHER" id="PTHR11264:SF0">
    <property type="entry name" value="URACIL-DNA GLYCOSYLASE"/>
    <property type="match status" value="1"/>
</dbReference>
<evidence type="ECO:0000256" key="6">
    <source>
        <dbReference type="ARBA" id="ARBA00023242"/>
    </source>
</evidence>
<keyword evidence="13" id="KW-1185">Reference proteome</keyword>
<feature type="region of interest" description="Disordered" evidence="10">
    <location>
        <begin position="1"/>
        <end position="47"/>
    </location>
</feature>
<dbReference type="Pfam" id="PF03167">
    <property type="entry name" value="UDG"/>
    <property type="match status" value="1"/>
</dbReference>
<dbReference type="GO" id="GO:0004844">
    <property type="term" value="F:uracil DNA N-glycosylase activity"/>
    <property type="evidence" value="ECO:0007669"/>
    <property type="project" value="UniProtKB-UniRule"/>
</dbReference>
<dbReference type="Proteomes" id="UP000008743">
    <property type="component" value="Unassembled WGS sequence"/>
</dbReference>
<keyword evidence="3 7" id="KW-0378">Hydrolase</keyword>
<evidence type="ECO:0000256" key="4">
    <source>
        <dbReference type="ARBA" id="ARBA00023128"/>
    </source>
</evidence>
<dbReference type="SUPFAM" id="SSF52141">
    <property type="entry name" value="Uracil-DNA glycosylase-like"/>
    <property type="match status" value="1"/>
</dbReference>
<evidence type="ECO:0000256" key="1">
    <source>
        <dbReference type="ARBA" id="ARBA00008184"/>
    </source>
</evidence>
<dbReference type="eggNOG" id="KOG2994">
    <property type="taxonomic scope" value="Eukaryota"/>
</dbReference>
<dbReference type="FunFam" id="3.40.470.10:FF:000007">
    <property type="entry name" value="Uracil-DNA glycosylase"/>
    <property type="match status" value="1"/>
</dbReference>
<feature type="active site" description="Proton acceptor" evidence="7 8">
    <location>
        <position position="126"/>
    </location>
</feature>
<evidence type="ECO:0000259" key="11">
    <source>
        <dbReference type="SMART" id="SM00986"/>
    </source>
</evidence>
<dbReference type="SMART" id="SM00987">
    <property type="entry name" value="UreE_C"/>
    <property type="match status" value="1"/>
</dbReference>
<dbReference type="PROSITE" id="PS00130">
    <property type="entry name" value="U_DNA_GLYCOSYLASE"/>
    <property type="match status" value="1"/>
</dbReference>
<evidence type="ECO:0000256" key="2">
    <source>
        <dbReference type="ARBA" id="ARBA00022763"/>
    </source>
</evidence>
<dbReference type="PhylomeDB" id="A0A0D2U4S9"/>
<dbReference type="InterPro" id="IPR005122">
    <property type="entry name" value="Uracil-DNA_glycosylase-like"/>
</dbReference>
<dbReference type="NCBIfam" id="TIGR00628">
    <property type="entry name" value="ung"/>
    <property type="match status" value="1"/>
</dbReference>
<dbReference type="GO" id="GO:0097510">
    <property type="term" value="P:base-excision repair, AP site formation via deaminated base removal"/>
    <property type="evidence" value="ECO:0007669"/>
    <property type="project" value="TreeGrafter"/>
</dbReference>
<dbReference type="InterPro" id="IPR002043">
    <property type="entry name" value="UDG_fam1"/>
</dbReference>
<evidence type="ECO:0000256" key="5">
    <source>
        <dbReference type="ARBA" id="ARBA00023204"/>
    </source>
</evidence>
<dbReference type="CDD" id="cd10027">
    <property type="entry name" value="UDG-F1-like"/>
    <property type="match status" value="1"/>
</dbReference>
<keyword evidence="5 7" id="KW-0234">DNA repair</keyword>
<dbReference type="GO" id="GO:0005739">
    <property type="term" value="C:mitochondrion"/>
    <property type="evidence" value="ECO:0007669"/>
    <property type="project" value="UniProtKB-SubCell"/>
</dbReference>
<evidence type="ECO:0000256" key="10">
    <source>
        <dbReference type="SAM" id="MobiDB-lite"/>
    </source>
</evidence>
<accession>A0A0D2U4S9</accession>
<dbReference type="NCBIfam" id="NF003589">
    <property type="entry name" value="PRK05254.1-2"/>
    <property type="match status" value="1"/>
</dbReference>
<gene>
    <name evidence="12" type="ORF">CAOG_001485</name>
</gene>
<dbReference type="EMBL" id="KE346361">
    <property type="protein sequence ID" value="KJE90136.1"/>
    <property type="molecule type" value="Genomic_DNA"/>
</dbReference>
<dbReference type="RefSeq" id="XP_004364353.1">
    <property type="nucleotide sequence ID" value="XM_004364296.2"/>
</dbReference>
<dbReference type="STRING" id="595528.A0A0D2U4S9"/>
<feature type="domain" description="Uracil-DNA glycosylase-like" evidence="11">
    <location>
        <begin position="111"/>
        <end position="271"/>
    </location>
</feature>
<dbReference type="InterPro" id="IPR036895">
    <property type="entry name" value="Uracil-DNA_glycosylase-like_sf"/>
</dbReference>
<dbReference type="OrthoDB" id="10031947at2759"/>
<protein>
    <recommendedName>
        <fullName evidence="7 9">Uracil-DNA glycosylase</fullName>
        <shortName evidence="7">UDG</shortName>
        <ecNumber evidence="7 9">3.2.2.27</ecNumber>
    </recommendedName>
</protein>
<evidence type="ECO:0000256" key="8">
    <source>
        <dbReference type="PROSITE-ProRule" id="PRU10072"/>
    </source>
</evidence>
<evidence type="ECO:0000313" key="12">
    <source>
        <dbReference type="EMBL" id="KJE90136.1"/>
    </source>
</evidence>
<dbReference type="AlphaFoldDB" id="A0A0D2U4S9"/>
<dbReference type="GO" id="GO:0005634">
    <property type="term" value="C:nucleus"/>
    <property type="evidence" value="ECO:0007669"/>
    <property type="project" value="UniProtKB-SubCell"/>
</dbReference>
<proteinExistence type="inferred from homology"/>
<sequence>MSKASTSKQSTLTAFIKKRPAEDPAEGSDAAASKRTATSAADDQDAVEKRGVHKLGDNFKLEKETMGNTWFNALRPEFDKPYFAKLKTYLANEYKTQTIYPVEADVYSWSRYCSLPDVKVVIVGQDPYINENQAHGLCFSVSMKAAIPPSLRNMYTELASDIPGFKPPKHGNLESWSKQGVLLLNAVLTVRAGASNSHAGQGWEEFTKEVLSTVSRRRTNVVFILWGNYAKKLGKLIDKSKHTVLEGAHPSPLSVKLFTGCKHFSKCNDALEASGQQPINWNSVNEAPAS</sequence>
<feature type="compositionally biased region" description="Low complexity" evidence="10">
    <location>
        <begin position="28"/>
        <end position="41"/>
    </location>
</feature>
<comment type="function">
    <text evidence="7 9">Excises uracil residues from the DNA which can arise as a result of misincorporation of dUMP residues by DNA polymerase or due to deamination of cytosine.</text>
</comment>
<evidence type="ECO:0000256" key="7">
    <source>
        <dbReference type="HAMAP-Rule" id="MF_03166"/>
    </source>
</evidence>
<feature type="compositionally biased region" description="Polar residues" evidence="10">
    <location>
        <begin position="1"/>
        <end position="13"/>
    </location>
</feature>
<dbReference type="NCBIfam" id="NF003592">
    <property type="entry name" value="PRK05254.1-5"/>
    <property type="match status" value="1"/>
</dbReference>
<dbReference type="InParanoid" id="A0A0D2U4S9"/>
<dbReference type="InterPro" id="IPR018085">
    <property type="entry name" value="Ura-DNA_Glyclase_AS"/>
</dbReference>
<comment type="subcellular location">
    <subcellularLocation>
        <location evidence="7">Mitochondrion</location>
    </subcellularLocation>
    <subcellularLocation>
        <location evidence="7">Nucleus</location>
    </subcellularLocation>
</comment>
<reference evidence="13" key="1">
    <citation type="submission" date="2011-02" db="EMBL/GenBank/DDBJ databases">
        <title>The Genome Sequence of Capsaspora owczarzaki ATCC 30864.</title>
        <authorList>
            <person name="Russ C."/>
            <person name="Cuomo C."/>
            <person name="Burger G."/>
            <person name="Gray M.W."/>
            <person name="Holland P.W.H."/>
            <person name="King N."/>
            <person name="Lang F.B.F."/>
            <person name="Roger A.J."/>
            <person name="Ruiz-Trillo I."/>
            <person name="Young S.K."/>
            <person name="Zeng Q."/>
            <person name="Gargeya S."/>
            <person name="Alvarado L."/>
            <person name="Berlin A."/>
            <person name="Chapman S.B."/>
            <person name="Chen Z."/>
            <person name="Freedman E."/>
            <person name="Gellesch M."/>
            <person name="Goldberg J."/>
            <person name="Griggs A."/>
            <person name="Gujja S."/>
            <person name="Heilman E."/>
            <person name="Heiman D."/>
            <person name="Howarth C."/>
            <person name="Mehta T."/>
            <person name="Neiman D."/>
            <person name="Pearson M."/>
            <person name="Roberts A."/>
            <person name="Saif S."/>
            <person name="Shea T."/>
            <person name="Shenoy N."/>
            <person name="Sisk P."/>
            <person name="Stolte C."/>
            <person name="Sykes S."/>
            <person name="White J."/>
            <person name="Yandava C."/>
            <person name="Haas B."/>
            <person name="Nusbaum C."/>
            <person name="Birren B."/>
        </authorList>
    </citation>
    <scope>NUCLEOTIDE SEQUENCE</scope>
    <source>
        <strain evidence="13">ATCC 30864</strain>
    </source>
</reference>
<dbReference type="PANTHER" id="PTHR11264">
    <property type="entry name" value="URACIL-DNA GLYCOSYLASE"/>
    <property type="match status" value="1"/>
</dbReference>